<feature type="signal peptide" evidence="2">
    <location>
        <begin position="1"/>
        <end position="24"/>
    </location>
</feature>
<gene>
    <name evidence="3" type="ORF">EJ065_0741</name>
</gene>
<keyword evidence="2" id="KW-0732">Signal</keyword>
<evidence type="ECO:0000313" key="4">
    <source>
        <dbReference type="Proteomes" id="UP000288758"/>
    </source>
</evidence>
<dbReference type="Proteomes" id="UP000288758">
    <property type="component" value="Chromosome"/>
</dbReference>
<sequence>MKTTRLPLFLVWSLVVPLAGCATARATSLALPMERATECRQLCEQIDMKMSAVVIIMNSAGCVCEPKPAEGTNAALTGAAAASGGAIIQAAAEAVRHANNTPSHPPTPGQPDPHHPTPYPPTPYKP</sequence>
<dbReference type="AlphaFoldDB" id="A0A410RKE2"/>
<evidence type="ECO:0008006" key="5">
    <source>
        <dbReference type="Google" id="ProtNLM"/>
    </source>
</evidence>
<protein>
    <recommendedName>
        <fullName evidence="5">Lipoprotein</fullName>
    </recommendedName>
</protein>
<feature type="chain" id="PRO_5019335256" description="Lipoprotein" evidence="2">
    <location>
        <begin position="25"/>
        <end position="126"/>
    </location>
</feature>
<evidence type="ECO:0000256" key="1">
    <source>
        <dbReference type="SAM" id="MobiDB-lite"/>
    </source>
</evidence>
<dbReference type="EMBL" id="CP034669">
    <property type="protein sequence ID" value="QAT82346.1"/>
    <property type="molecule type" value="Genomic_DNA"/>
</dbReference>
<reference evidence="3 4" key="1">
    <citation type="submission" date="2018-12" db="EMBL/GenBank/DDBJ databases">
        <title>Complete Genome Sequence of the Corallopyronin A producing Myxobacterium Corallococcus coralloides B035.</title>
        <authorList>
            <person name="Bouhired S.M."/>
            <person name="Rupp O."/>
            <person name="Blom J."/>
            <person name="Schaeberle T.F."/>
            <person name="Kehraus S."/>
            <person name="Schiefer A."/>
            <person name="Pfarr K."/>
            <person name="Goesmann A."/>
            <person name="Hoerauf A."/>
            <person name="Koenig G.M."/>
        </authorList>
    </citation>
    <scope>NUCLEOTIDE SEQUENCE [LARGE SCALE GENOMIC DNA]</scope>
    <source>
        <strain evidence="3 4">B035</strain>
    </source>
</reference>
<dbReference type="RefSeq" id="WP_128794692.1">
    <property type="nucleotide sequence ID" value="NZ_CP034669.1"/>
</dbReference>
<feature type="region of interest" description="Disordered" evidence="1">
    <location>
        <begin position="94"/>
        <end position="126"/>
    </location>
</feature>
<proteinExistence type="predicted"/>
<name>A0A410RKE2_CORCK</name>
<evidence type="ECO:0000256" key="2">
    <source>
        <dbReference type="SAM" id="SignalP"/>
    </source>
</evidence>
<feature type="compositionally biased region" description="Pro residues" evidence="1">
    <location>
        <begin position="103"/>
        <end position="126"/>
    </location>
</feature>
<organism evidence="3 4">
    <name type="scientific">Corallococcus coralloides</name>
    <name type="common">Myxococcus coralloides</name>
    <dbReference type="NCBI Taxonomy" id="184914"/>
    <lineage>
        <taxon>Bacteria</taxon>
        <taxon>Pseudomonadati</taxon>
        <taxon>Myxococcota</taxon>
        <taxon>Myxococcia</taxon>
        <taxon>Myxococcales</taxon>
        <taxon>Cystobacterineae</taxon>
        <taxon>Myxococcaceae</taxon>
        <taxon>Corallococcus</taxon>
    </lineage>
</organism>
<evidence type="ECO:0000313" key="3">
    <source>
        <dbReference type="EMBL" id="QAT82346.1"/>
    </source>
</evidence>
<accession>A0A410RKE2</accession>